<gene>
    <name evidence="1" type="ORF">DC082_02945</name>
</gene>
<proteinExistence type="predicted"/>
<evidence type="ECO:0000313" key="2">
    <source>
        <dbReference type="Proteomes" id="UP000244948"/>
    </source>
</evidence>
<accession>A0A2U2AMS2</accession>
<name>A0A2U2AMS2_9GAMM</name>
<organism evidence="1 2">
    <name type="scientific">Ignatzschineria indica</name>
    <dbReference type="NCBI Taxonomy" id="472583"/>
    <lineage>
        <taxon>Bacteria</taxon>
        <taxon>Pseudomonadati</taxon>
        <taxon>Pseudomonadota</taxon>
        <taxon>Gammaproteobacteria</taxon>
        <taxon>Cardiobacteriales</taxon>
        <taxon>Ignatzschineriaceae</taxon>
        <taxon>Ignatzschineria</taxon>
    </lineage>
</organism>
<evidence type="ECO:0000313" key="1">
    <source>
        <dbReference type="EMBL" id="PWD84511.1"/>
    </source>
</evidence>
<dbReference type="EMBL" id="QEWR01000002">
    <property type="protein sequence ID" value="PWD84511.1"/>
    <property type="molecule type" value="Genomic_DNA"/>
</dbReference>
<dbReference type="Pfam" id="PF08822">
    <property type="entry name" value="DUF1804"/>
    <property type="match status" value="1"/>
</dbReference>
<protein>
    <submittedName>
        <fullName evidence="1">DNA-binding protein</fullName>
    </submittedName>
</protein>
<dbReference type="InterPro" id="IPR014926">
    <property type="entry name" value="Phage_D3112_Orf24"/>
</dbReference>
<keyword evidence="2" id="KW-1185">Reference proteome</keyword>
<comment type="caution">
    <text evidence="1">The sequence shown here is derived from an EMBL/GenBank/DDBJ whole genome shotgun (WGS) entry which is preliminary data.</text>
</comment>
<sequence>MRRQIRSSRKRSLKERLLAVSQVELLQPALQLLSLSLGSNMARKKNSRQNYSPGVKNDVRKYYVFEQMPLTQVAAMKGMPPVATLYRWKREALEKGDDWDKVRNAHLVAGKGADNVASIGLTSLMILLKSTIDRVNATDEEGNPLLDPLDATKAIASLTDSLHKVTAASRRMLPEVSELVVAMNVIQDFGQFLQDKHKDLLPAFVDVLTDFGYEIQQKYGNK</sequence>
<keyword evidence="1" id="KW-0238">DNA-binding</keyword>
<dbReference type="AlphaFoldDB" id="A0A2U2AMS2"/>
<reference evidence="1 2" key="1">
    <citation type="journal article" date="2018" name="Genome Announc.">
        <title>Ignatzschineria cameli sp. nov., isolated from necrotic foot tissue of dromedaries (Camelus dromedarius) and associated maggots (Wohlfahrtia species) in Dubai.</title>
        <authorList>
            <person name="Tsang C.C."/>
            <person name="Tang J.Y."/>
            <person name="Fong J.Y."/>
            <person name="Kinne J."/>
            <person name="Lee H.H."/>
            <person name="Joseph M."/>
            <person name="Jose S."/>
            <person name="Schuster R.K."/>
            <person name="Tang Y."/>
            <person name="Sivakumar S."/>
            <person name="Chen J.H."/>
            <person name="Teng J.L."/>
            <person name="Lau S.K."/>
            <person name="Wernery U."/>
            <person name="Woo P.C."/>
        </authorList>
    </citation>
    <scope>NUCLEOTIDE SEQUENCE [LARGE SCALE GENOMIC DNA]</scope>
    <source>
        <strain evidence="1 2">KCTC 22643</strain>
    </source>
</reference>
<dbReference type="Proteomes" id="UP000244948">
    <property type="component" value="Unassembled WGS sequence"/>
</dbReference>
<dbReference type="GO" id="GO:0003677">
    <property type="term" value="F:DNA binding"/>
    <property type="evidence" value="ECO:0007669"/>
    <property type="project" value="UniProtKB-KW"/>
</dbReference>